<dbReference type="InterPro" id="IPR050564">
    <property type="entry name" value="F420-G6PD/mer"/>
</dbReference>
<dbReference type="STRING" id="29313.BHQ16_16300"/>
<dbReference type="EMBL" id="UEGW01000001">
    <property type="protein sequence ID" value="SRX92550.1"/>
    <property type="molecule type" value="Genomic_DNA"/>
</dbReference>
<evidence type="ECO:0000313" key="3">
    <source>
        <dbReference type="EMBL" id="SRX92550.1"/>
    </source>
</evidence>
<dbReference type="Pfam" id="PF00296">
    <property type="entry name" value="Bac_luciferase"/>
    <property type="match status" value="1"/>
</dbReference>
<reference evidence="3 4" key="1">
    <citation type="submission" date="2018-05" db="EMBL/GenBank/DDBJ databases">
        <authorList>
            <consortium name="IHU Genomes"/>
        </authorList>
    </citation>
    <scope>NUCLEOTIDE SEQUENCE [LARGE SCALE GENOMIC DNA]</scope>
    <source>
        <strain evidence="3 4">P7336</strain>
    </source>
</reference>
<dbReference type="SUPFAM" id="SSF51679">
    <property type="entry name" value="Bacterial luciferase-like"/>
    <property type="match status" value="1"/>
</dbReference>
<dbReference type="PANTHER" id="PTHR43244:SF1">
    <property type="entry name" value="5,10-METHYLENETETRAHYDROMETHANOPTERIN REDUCTASE"/>
    <property type="match status" value="1"/>
</dbReference>
<feature type="domain" description="Luciferase-like" evidence="2">
    <location>
        <begin position="10"/>
        <end position="242"/>
    </location>
</feature>
<keyword evidence="1" id="KW-0560">Oxidoreductase</keyword>
<dbReference type="Proteomes" id="UP000252015">
    <property type="component" value="Unassembled WGS sequence"/>
</dbReference>
<evidence type="ECO:0000313" key="4">
    <source>
        <dbReference type="Proteomes" id="UP000252015"/>
    </source>
</evidence>
<dbReference type="InterPro" id="IPR011251">
    <property type="entry name" value="Luciferase-like_dom"/>
</dbReference>
<gene>
    <name evidence="3" type="ORF">MSP7336_00776</name>
</gene>
<accession>A0A375YV06</accession>
<organism evidence="3 4">
    <name type="scientific">Mycobacterium shimoidei</name>
    <dbReference type="NCBI Taxonomy" id="29313"/>
    <lineage>
        <taxon>Bacteria</taxon>
        <taxon>Bacillati</taxon>
        <taxon>Actinomycetota</taxon>
        <taxon>Actinomycetes</taxon>
        <taxon>Mycobacteriales</taxon>
        <taxon>Mycobacteriaceae</taxon>
        <taxon>Mycobacterium</taxon>
    </lineage>
</organism>
<dbReference type="Gene3D" id="3.20.20.30">
    <property type="entry name" value="Luciferase-like domain"/>
    <property type="match status" value="1"/>
</dbReference>
<sequence>MGLLPPLAADQWAGTDLRRLVDFARTIEDLGFDSLWANDSLVRARIEALTFLAAAAAVTERITLGTAALQPALRRPVQTAQVLASIDRLAHGRLIVAVGAGFPGLSEVEYAASEVPWPRRFARLDDTVALWRRLWAGGESVSFHGKVLHLDDIPGSTTPFTRTGPPVWLAADTPRARARAGALYDGWLPYPPTPEGFSSGLAEVRAAAEGARRPADLTPALFVTVLVTDAADGGRAVLDEFTTQTYGFPLEVVEQIQAFAAGPPDVVAAALRRYVDAGARHLVCRIGVLGPNAFLDQLKQLRQVKEALT</sequence>
<name>A0A375YV06_MYCSH</name>
<dbReference type="PANTHER" id="PTHR43244">
    <property type="match status" value="1"/>
</dbReference>
<proteinExistence type="predicted"/>
<dbReference type="AlphaFoldDB" id="A0A375YV06"/>
<dbReference type="InterPro" id="IPR036661">
    <property type="entry name" value="Luciferase-like_sf"/>
</dbReference>
<evidence type="ECO:0000259" key="2">
    <source>
        <dbReference type="Pfam" id="PF00296"/>
    </source>
</evidence>
<keyword evidence="4" id="KW-1185">Reference proteome</keyword>
<protein>
    <submittedName>
        <fullName evidence="3">Coenzyme F420-dependent N5 N10-methylene tetrahydromethanopterin reductase-like protein [Streptosporangium roseum DSM]</fullName>
    </submittedName>
</protein>
<evidence type="ECO:0000256" key="1">
    <source>
        <dbReference type="ARBA" id="ARBA00023002"/>
    </source>
</evidence>
<dbReference type="GO" id="GO:0016705">
    <property type="term" value="F:oxidoreductase activity, acting on paired donors, with incorporation or reduction of molecular oxygen"/>
    <property type="evidence" value="ECO:0007669"/>
    <property type="project" value="InterPro"/>
</dbReference>